<proteinExistence type="predicted"/>
<name>A0A0B0MEF0_GOSAR</name>
<dbReference type="Proteomes" id="UP000032142">
    <property type="component" value="Unassembled WGS sequence"/>
</dbReference>
<dbReference type="AlphaFoldDB" id="A0A0B0MEF0"/>
<dbReference type="EMBL" id="JRRC01017559">
    <property type="protein sequence ID" value="KHF97778.1"/>
    <property type="molecule type" value="Genomic_DNA"/>
</dbReference>
<comment type="caution">
    <text evidence="1">The sequence shown here is derived from an EMBL/GenBank/DDBJ whole genome shotgun (WGS) entry which is preliminary data.</text>
</comment>
<accession>A0A0B0MEF0</accession>
<evidence type="ECO:0000313" key="2">
    <source>
        <dbReference type="Proteomes" id="UP000032142"/>
    </source>
</evidence>
<gene>
    <name evidence="1" type="ORF">F383_36954</name>
</gene>
<protein>
    <submittedName>
        <fullName evidence="1">Uncharacterized protein</fullName>
    </submittedName>
</protein>
<evidence type="ECO:0000313" key="1">
    <source>
        <dbReference type="EMBL" id="KHF97778.1"/>
    </source>
</evidence>
<sequence>MHTATRHDHVSRLCSRLTSNCRTTPGDTRLCNMTVCCTRLRHTPLSLPMWTKIGYL</sequence>
<reference evidence="2" key="1">
    <citation type="submission" date="2014-09" db="EMBL/GenBank/DDBJ databases">
        <authorList>
            <person name="Mudge J."/>
            <person name="Ramaraj T."/>
            <person name="Lindquist I.E."/>
            <person name="Bharti A.K."/>
            <person name="Sundararajan A."/>
            <person name="Cameron C.T."/>
            <person name="Woodward J.E."/>
            <person name="May G.D."/>
            <person name="Brubaker C."/>
            <person name="Broadhvest J."/>
            <person name="Wilkins T.A."/>
        </authorList>
    </citation>
    <scope>NUCLEOTIDE SEQUENCE</scope>
    <source>
        <strain evidence="2">cv. AKA8401</strain>
    </source>
</reference>
<keyword evidence="2" id="KW-1185">Reference proteome</keyword>
<organism evidence="1 2">
    <name type="scientific">Gossypium arboreum</name>
    <name type="common">Tree cotton</name>
    <name type="synonym">Gossypium nanking</name>
    <dbReference type="NCBI Taxonomy" id="29729"/>
    <lineage>
        <taxon>Eukaryota</taxon>
        <taxon>Viridiplantae</taxon>
        <taxon>Streptophyta</taxon>
        <taxon>Embryophyta</taxon>
        <taxon>Tracheophyta</taxon>
        <taxon>Spermatophyta</taxon>
        <taxon>Magnoliopsida</taxon>
        <taxon>eudicotyledons</taxon>
        <taxon>Gunneridae</taxon>
        <taxon>Pentapetalae</taxon>
        <taxon>rosids</taxon>
        <taxon>malvids</taxon>
        <taxon>Malvales</taxon>
        <taxon>Malvaceae</taxon>
        <taxon>Malvoideae</taxon>
        <taxon>Gossypium</taxon>
    </lineage>
</organism>